<keyword evidence="1" id="KW-0472">Membrane</keyword>
<gene>
    <name evidence="2" type="ORF">QFI96_024510</name>
</gene>
<keyword evidence="1" id="KW-1133">Transmembrane helix</keyword>
<sequence>MHKSKLYVRFKCSIIYIEVCYVYSNTHIYVGLTMIKNILANAKAKLWVKFLPYFIKNDDNAGDPYDYYAVYFADVNRCRYRLVRYNGRHATLEYLDPQPDDCELRNKFSLSQLLEMESEIVSYKKYGKITLNSIFVYAINHYLHLIDIKTFLLRGKGALVSTFFRERELKSRERVFLLGLIVNEFVKRRPSRPVAGLTIDEVIELLYGKLWYKHIRNEQFRYKVTLLIESLVLSGDLAVENQRYTVQGNAITTLVEFEKDERRSQQQDKMQRNMIRLMLVITVATVFITLALLGLAGVIDLHKIWQDILQIKPVRFLFKLI</sequence>
<dbReference type="EMBL" id="JARXNK020000106">
    <property type="protein sequence ID" value="MEL0554846.1"/>
    <property type="molecule type" value="Genomic_DNA"/>
</dbReference>
<reference evidence="2 3" key="1">
    <citation type="submission" date="2024-04" db="EMBL/GenBank/DDBJ databases">
        <title>Two novel Raoultella species associated with bleeding cankers of broadleaf hosts, Raoultella scottia sp. nov. and Raoultella lignicola sp. nov.</title>
        <authorList>
            <person name="Brady C.L."/>
        </authorList>
    </citation>
    <scope>NUCLEOTIDE SEQUENCE [LARGE SCALE GENOMIC DNA]</scope>
    <source>
        <strain evidence="2 3">TW_WC1a.1</strain>
    </source>
</reference>
<dbReference type="RefSeq" id="WP_331851630.1">
    <property type="nucleotide sequence ID" value="NZ_JARXNK020000106.1"/>
</dbReference>
<organism evidence="2 3">
    <name type="scientific">Raoultella lignicola</name>
    <dbReference type="NCBI Taxonomy" id="3040939"/>
    <lineage>
        <taxon>Bacteria</taxon>
        <taxon>Pseudomonadati</taxon>
        <taxon>Pseudomonadota</taxon>
        <taxon>Gammaproteobacteria</taxon>
        <taxon>Enterobacterales</taxon>
        <taxon>Enterobacteriaceae</taxon>
        <taxon>Klebsiella/Raoultella group</taxon>
        <taxon>Raoultella</taxon>
    </lineage>
</organism>
<dbReference type="Proteomes" id="UP001312893">
    <property type="component" value="Unassembled WGS sequence"/>
</dbReference>
<accession>A0ABU9FGA4</accession>
<keyword evidence="1" id="KW-0812">Transmembrane</keyword>
<evidence type="ECO:0000256" key="1">
    <source>
        <dbReference type="SAM" id="Phobius"/>
    </source>
</evidence>
<comment type="caution">
    <text evidence="2">The sequence shown here is derived from an EMBL/GenBank/DDBJ whole genome shotgun (WGS) entry which is preliminary data.</text>
</comment>
<name>A0ABU9FGA4_9ENTR</name>
<protein>
    <submittedName>
        <fullName evidence="2">Uncharacterized protein</fullName>
    </submittedName>
</protein>
<evidence type="ECO:0000313" key="2">
    <source>
        <dbReference type="EMBL" id="MEL0554846.1"/>
    </source>
</evidence>
<feature type="transmembrane region" description="Helical" evidence="1">
    <location>
        <begin position="277"/>
        <end position="299"/>
    </location>
</feature>
<evidence type="ECO:0000313" key="3">
    <source>
        <dbReference type="Proteomes" id="UP001312893"/>
    </source>
</evidence>
<keyword evidence="3" id="KW-1185">Reference proteome</keyword>
<proteinExistence type="predicted"/>